<accession>A0A248JZX9</accession>
<comment type="similarity">
    <text evidence="1">Belongs to the myoviridae tail sheath protein family.</text>
</comment>
<dbReference type="InterPro" id="IPR052042">
    <property type="entry name" value="Tail_sheath_structural"/>
</dbReference>
<evidence type="ECO:0000313" key="4">
    <source>
        <dbReference type="Proteomes" id="UP000197153"/>
    </source>
</evidence>
<dbReference type="Proteomes" id="UP000197153">
    <property type="component" value="Chromosome 3"/>
</dbReference>
<evidence type="ECO:0000313" key="3">
    <source>
        <dbReference type="EMBL" id="ASG24287.1"/>
    </source>
</evidence>
<dbReference type="InterPro" id="IPR020287">
    <property type="entry name" value="Tail_sheath_C"/>
</dbReference>
<reference evidence="3 4" key="1">
    <citation type="submission" date="2017-06" db="EMBL/GenBank/DDBJ databases">
        <title>Complete genome sequence of Nitrospirillum amazonense strain CBAmC, an endophytic nitrogen-fixing and plant growth-promoting bacterium, isolated from sugarcane.</title>
        <authorList>
            <person name="Schwab S."/>
            <person name="dos Santos Teixeira K.R."/>
            <person name="Simoes Araujo J.L."/>
            <person name="Soares Vidal M."/>
            <person name="Borges de Freitas H.R."/>
            <person name="Rivello Crivelaro A.L."/>
            <person name="Bueno de Camargo Nunes A."/>
            <person name="dos Santos C.M."/>
            <person name="Palmeira da Silva Rosa D."/>
            <person name="da Silva Padilha D."/>
            <person name="da Silva E."/>
            <person name="Araujo Terra L."/>
            <person name="Soares Mendes V."/>
            <person name="Farinelli L."/>
            <person name="Magalhaes Cruz L."/>
            <person name="Baldani J.I."/>
        </authorList>
    </citation>
    <scope>NUCLEOTIDE SEQUENCE [LARGE SCALE GENOMIC DNA]</scope>
    <source>
        <strain evidence="3 4">CBAmC</strain>
    </source>
</reference>
<dbReference type="Pfam" id="PF17482">
    <property type="entry name" value="Phage_sheath_1C"/>
    <property type="match status" value="1"/>
</dbReference>
<dbReference type="RefSeq" id="WP_088874723.1">
    <property type="nucleotide sequence ID" value="NZ_CP022112.1"/>
</dbReference>
<proteinExistence type="inferred from homology"/>
<dbReference type="EMBL" id="CP022112">
    <property type="protein sequence ID" value="ASG24287.1"/>
    <property type="molecule type" value="Genomic_DNA"/>
</dbReference>
<dbReference type="PANTHER" id="PTHR35861:SF1">
    <property type="entry name" value="PHAGE TAIL SHEATH PROTEIN"/>
    <property type="match status" value="1"/>
</dbReference>
<feature type="domain" description="Tail sheath protein C-terminal" evidence="2">
    <location>
        <begin position="408"/>
        <end position="514"/>
    </location>
</feature>
<protein>
    <submittedName>
        <fullName evidence="3">Phage tail protein</fullName>
    </submittedName>
</protein>
<gene>
    <name evidence="3" type="ORF">Y958_25625</name>
</gene>
<keyword evidence="4" id="KW-1185">Reference proteome</keyword>
<dbReference type="Gene3D" id="3.40.50.11780">
    <property type="match status" value="1"/>
</dbReference>
<organism evidence="3 4">
    <name type="scientific">Nitrospirillum viridazoti CBAmc</name>
    <dbReference type="NCBI Taxonomy" id="1441467"/>
    <lineage>
        <taxon>Bacteria</taxon>
        <taxon>Pseudomonadati</taxon>
        <taxon>Pseudomonadota</taxon>
        <taxon>Alphaproteobacteria</taxon>
        <taxon>Rhodospirillales</taxon>
        <taxon>Azospirillaceae</taxon>
        <taxon>Nitrospirillum</taxon>
        <taxon>Nitrospirillum viridazoti</taxon>
    </lineage>
</organism>
<name>A0A248JZX9_9PROT</name>
<dbReference type="KEGG" id="nao:Y958_25625"/>
<sequence>MPNPINRATPGVYITELSAFPPSIVGVQTAVPIFVGYTERASDPASQKPLHLQAVPVSSLADYTTYFGGAYSQPFEVAPAAAGAADFQATPPNGQESAYYAVSPSGPRFNLYLAIQAFYANGGGNCYVVSVADYGQGGVSKDTLLAGLQGAGTQAGSTMTVMPDACLLSGTDYGAVVTAMLTQAATLQDRMAILDLPGAVDPASWSANGLAAQRDAFYAAIAPAPDAFSYGAAYAPALRTSLVTAGEVDYTRLQGSAALIRGLLGQEASTLYTGAKLAEVQTQLATAFPETPPVPAPSASQISATNQTLLSALPLLGTIEGIVAQKLNVTPPSGIMAGIWTQNDTNRGVWNAPANTALVGVTAPTVLLNDAQQGDYNVPLNGNAINILRAFVNRGTLVWGARTLDGNSNDYRYIQVRRTLIYIEQSIKIALQQFVFAQNDRQTWVTVTAMISNFLTGLWSQGGLLGDKASDAFSVQCGLGSTMTAQDILNGYMIVSVTLQMVHPAEFIELTFTQKMQDIG</sequence>
<dbReference type="PANTHER" id="PTHR35861">
    <property type="match status" value="1"/>
</dbReference>
<dbReference type="AlphaFoldDB" id="A0A248JZX9"/>
<evidence type="ECO:0000256" key="1">
    <source>
        <dbReference type="ARBA" id="ARBA00008005"/>
    </source>
</evidence>
<evidence type="ECO:0000259" key="2">
    <source>
        <dbReference type="Pfam" id="PF17482"/>
    </source>
</evidence>